<comment type="caution">
    <text evidence="2">The sequence shown here is derived from an EMBL/GenBank/DDBJ whole genome shotgun (WGS) entry which is preliminary data.</text>
</comment>
<keyword evidence="3" id="KW-1185">Reference proteome</keyword>
<dbReference type="EMBL" id="MCOG01000217">
    <property type="protein sequence ID" value="ORY24899.1"/>
    <property type="molecule type" value="Genomic_DNA"/>
</dbReference>
<evidence type="ECO:0008006" key="4">
    <source>
        <dbReference type="Google" id="ProtNLM"/>
    </source>
</evidence>
<proteinExistence type="predicted"/>
<dbReference type="OrthoDB" id="10267127at2759"/>
<dbReference type="AlphaFoldDB" id="A0A1Y2AQP8"/>
<reference evidence="2 3" key="1">
    <citation type="submission" date="2016-08" db="EMBL/GenBank/DDBJ databases">
        <title>A Parts List for Fungal Cellulosomes Revealed by Comparative Genomics.</title>
        <authorList>
            <consortium name="DOE Joint Genome Institute"/>
            <person name="Haitjema C.H."/>
            <person name="Gilmore S.P."/>
            <person name="Henske J.K."/>
            <person name="Solomon K.V."/>
            <person name="De Groot R."/>
            <person name="Kuo A."/>
            <person name="Mondo S.J."/>
            <person name="Salamov A.A."/>
            <person name="Labutti K."/>
            <person name="Zhao Z."/>
            <person name="Chiniquy J."/>
            <person name="Barry K."/>
            <person name="Brewer H.M."/>
            <person name="Purvine S.O."/>
            <person name="Wright A.T."/>
            <person name="Boxma B."/>
            <person name="Van Alen T."/>
            <person name="Hackstein J.H."/>
            <person name="Baker S.E."/>
            <person name="Grigoriev I.V."/>
            <person name="O'Malley M.A."/>
        </authorList>
    </citation>
    <scope>NUCLEOTIDE SEQUENCE [LARGE SCALE GENOMIC DNA]</scope>
    <source>
        <strain evidence="2 3">G1</strain>
    </source>
</reference>
<dbReference type="Pfam" id="PF08757">
    <property type="entry name" value="CotH"/>
    <property type="match status" value="2"/>
</dbReference>
<feature type="region of interest" description="Disordered" evidence="1">
    <location>
        <begin position="53"/>
        <end position="79"/>
    </location>
</feature>
<name>A0A1Y2AQP8_9FUNG</name>
<dbReference type="InterPro" id="IPR014867">
    <property type="entry name" value="Spore_coat_CotH_CotH2/3/7"/>
</dbReference>
<evidence type="ECO:0000313" key="3">
    <source>
        <dbReference type="Proteomes" id="UP000193920"/>
    </source>
</evidence>
<sequence>MKYYHCFSSNTFIGNYKRAELFEKTDDFVPTFRVTLAQEDFDALILDVNTYEGPGGPPVNSNDPMPPPPGGIEGGGMPPIDFDDPNAFRVAEPDGFKTKNAKMTVEFDDEVKSFNKVTFSIGGSSSRALSKQGFNIKIRGNNNLYGRTQIRLRPDFREPTLLRTKLACDIQNRMGVPSISANFAKLYINDQFMGFYVLIDAFKLSWVESVYGEKDSTSLIQSYEFLAGSWDHFLSYGHNFYLFKPKDGKWQFLLYDFDTEFGIDCSQGIGEPGTITTDFNFSEYTLDQWHKPRHLIDVLIGQNSTRFDNILRQQVKEVFNPEVVFPHIDELKKFIKPYIIEDYTPDENGKYPGRINERASNPYNLTHWDANIEFTTVKSAYHNAAYGLKMWFLRRYRSACKQYNIDDCNEIYLDENYETPIDKSVEVPLSTSSRHAPPPPPSQNENEQDQDQGPR</sequence>
<dbReference type="Proteomes" id="UP000193920">
    <property type="component" value="Unassembled WGS sequence"/>
</dbReference>
<evidence type="ECO:0000313" key="2">
    <source>
        <dbReference type="EMBL" id="ORY24899.1"/>
    </source>
</evidence>
<feature type="compositionally biased region" description="Acidic residues" evidence="1">
    <location>
        <begin position="446"/>
        <end position="455"/>
    </location>
</feature>
<dbReference type="STRING" id="1754190.A0A1Y2AQP8"/>
<feature type="region of interest" description="Disordered" evidence="1">
    <location>
        <begin position="423"/>
        <end position="455"/>
    </location>
</feature>
<dbReference type="PANTHER" id="PTHR40050:SF1">
    <property type="entry name" value="INNER SPORE COAT PROTEIN H"/>
    <property type="match status" value="1"/>
</dbReference>
<accession>A0A1Y2AQP8</accession>
<evidence type="ECO:0000256" key="1">
    <source>
        <dbReference type="SAM" id="MobiDB-lite"/>
    </source>
</evidence>
<protein>
    <recommendedName>
        <fullName evidence="4">Coth-domain-containing protein</fullName>
    </recommendedName>
</protein>
<gene>
    <name evidence="2" type="ORF">LY90DRAFT_675008</name>
</gene>
<organism evidence="2 3">
    <name type="scientific">Neocallimastix californiae</name>
    <dbReference type="NCBI Taxonomy" id="1754190"/>
    <lineage>
        <taxon>Eukaryota</taxon>
        <taxon>Fungi</taxon>
        <taxon>Fungi incertae sedis</taxon>
        <taxon>Chytridiomycota</taxon>
        <taxon>Chytridiomycota incertae sedis</taxon>
        <taxon>Neocallimastigomycetes</taxon>
        <taxon>Neocallimastigales</taxon>
        <taxon>Neocallimastigaceae</taxon>
        <taxon>Neocallimastix</taxon>
    </lineage>
</organism>
<dbReference type="PANTHER" id="PTHR40050">
    <property type="entry name" value="INNER SPORE COAT PROTEIN H"/>
    <property type="match status" value="1"/>
</dbReference>